<reference evidence="1 2" key="1">
    <citation type="submission" date="2019-08" db="EMBL/GenBank/DDBJ databases">
        <title>In-depth cultivation of the pig gut microbiome towards novel bacterial diversity and tailored functional studies.</title>
        <authorList>
            <person name="Wylensek D."/>
            <person name="Hitch T.C.A."/>
            <person name="Clavel T."/>
        </authorList>
    </citation>
    <scope>NUCLEOTIDE SEQUENCE [LARGE SCALE GENOMIC DNA]</scope>
    <source>
        <strain evidence="1 2">Oil+RF-744-WCA-WT-13</strain>
    </source>
</reference>
<evidence type="ECO:0000313" key="1">
    <source>
        <dbReference type="EMBL" id="MST81124.1"/>
    </source>
</evidence>
<proteinExistence type="predicted"/>
<dbReference type="Proteomes" id="UP000466864">
    <property type="component" value="Unassembled WGS sequence"/>
</dbReference>
<dbReference type="AlphaFoldDB" id="A0A7X2P6I9"/>
<gene>
    <name evidence="1" type="ORF">FYJ60_02085</name>
</gene>
<dbReference type="RefSeq" id="WP_154456920.1">
    <property type="nucleotide sequence ID" value="NZ_VUMV01000001.1"/>
</dbReference>
<dbReference type="EMBL" id="VUMV01000001">
    <property type="protein sequence ID" value="MST81124.1"/>
    <property type="molecule type" value="Genomic_DNA"/>
</dbReference>
<accession>A0A7X2P6I9</accession>
<comment type="caution">
    <text evidence="1">The sequence shown here is derived from an EMBL/GenBank/DDBJ whole genome shotgun (WGS) entry which is preliminary data.</text>
</comment>
<keyword evidence="2" id="KW-1185">Reference proteome</keyword>
<organism evidence="1 2">
    <name type="scientific">Bilifractor porci</name>
    <dbReference type="NCBI Taxonomy" id="2606636"/>
    <lineage>
        <taxon>Bacteria</taxon>
        <taxon>Bacillati</taxon>
        <taxon>Bacillota</taxon>
        <taxon>Clostridia</taxon>
        <taxon>Lachnospirales</taxon>
        <taxon>Lachnospiraceae</taxon>
        <taxon>Bilifractor</taxon>
    </lineage>
</organism>
<sequence>MTHIVNVIYRASSGNEYNLQAKRKLRIKKGNFHKYEWKAIEKTLTLGSKINGFTKEPVSYETTLVFQEQDKELREKLHDDFDSDITNMTPGVIIWGDYYINCYITSSSTYPDENIDRWTDNDILIYCPYPFWIKEQDWRYEILSGSSVQSDYLDYKMDFPYEFTSNNSIAKYLINDSQNPVNFKMIIYGKCSNPMIQIGGHTYQVNTTVGENEYLVIDSKNHTIQRVLMYGTKINEFNNRYKRESVFEKIKPGKMSVVWSGAFALDIILMYERSEPAWS</sequence>
<protein>
    <submittedName>
        <fullName evidence="1">Uncharacterized protein</fullName>
    </submittedName>
</protein>
<evidence type="ECO:0000313" key="2">
    <source>
        <dbReference type="Proteomes" id="UP000466864"/>
    </source>
</evidence>
<name>A0A7X2P6I9_9FIRM</name>